<evidence type="ECO:0008006" key="5">
    <source>
        <dbReference type="Google" id="ProtNLM"/>
    </source>
</evidence>
<comment type="caution">
    <text evidence="3">The sequence shown here is derived from an EMBL/GenBank/DDBJ whole genome shotgun (WGS) entry which is preliminary data.</text>
</comment>
<feature type="signal peptide" evidence="2">
    <location>
        <begin position="1"/>
        <end position="23"/>
    </location>
</feature>
<protein>
    <recommendedName>
        <fullName evidence="5">WxL domain-containing protein</fullName>
    </recommendedName>
</protein>
<gene>
    <name evidence="3" type="ORF">I6N95_03335</name>
</gene>
<evidence type="ECO:0000313" key="3">
    <source>
        <dbReference type="EMBL" id="MBP1040039.1"/>
    </source>
</evidence>
<evidence type="ECO:0000256" key="2">
    <source>
        <dbReference type="SAM" id="SignalP"/>
    </source>
</evidence>
<sequence>MKKRFIKIAGVVLVMASVSLALAANAKQSVVLQATSPKKEAKAAVAVTFQTSADYPFEDGSVTKTVTVTKEALETQMLPRFKYHQGLSLGNWTREDGTSYSTADLLRTAFYSGTATFTANPVVQGSGTDLYEVKDNISERTPSIGNQNLAAGIIYTSPSPKTGSGTATYAVDANGFQEALYDLYQFGSATTDYVIYLGGNVTGLNSSATLGAKGTAPGSASAVSFYSLSGKIKSLTLTGSSADPVTNTPALTAPAGVGQIALPAVVNFGTDIELRNLSYSGAGTLAANGYSLTLGGGSYATTASAVYGGSADGANVTRQTKRMSNISIASTGAGTTWKVFGGSSNGTYTGDTSVSLIDGGNATFNSVTGGNAAGTVNGDASVAVYKANTLSNYYGGSIDANVTGSVSNYINSSDPKFSFTGSGGVFYGGAKSGSIAGNIDTFFAGVGSLPGGSAAPVATSYYWYGASSTGNVGTEKGGNTVETIMDVSLFSSGTVRFVGGNETSGIVNAKLINTIRSANTRASGAHFHSVNGGGGRQGNAVTISASDMDNAPNTVEPGQTANDRRVQLAKSKASLQFIGGGDTQMLGGVMGTEGNEASYAHATGNVGYYEGDYVIRAGIENSDTTRSGGYNYVYNNKEAEVTDLQYRVSPGFNSASANRTENSDWDIFGGTGGNGTASYGGFTFGNTSIELNNVLARWTYGGGYSGVIVGNTTHTLNAGLVDTLEGGGYNTQRIYGDCFAIMHNGEVNFFFAGGGWNDERVEGNVSALCTGGFVNAPIGGTYGLSGQVITGNSDVTITGGNLEGTKYPSHANNFGISGGPTYYGQILGNVSLTLDLREAKNFQLPKGLSITGGRRDGSPANIGKIGTAGNDNTVTLNIYTSKDNDVLNGAIIYGDGGARANESNISKIIMNIDTPGASIGSLYATQYSNLSKTTNGVLLRDVELNIKNGGAIGGVSGGNKTDNITNSVATASALEKKQVAVKIGSTEILPTEPLVDEDVSFTGVGLINFTSLDILNGITAIADGGDIKNGAGATAANHSSQYNEFGHVTVDPKSGFGVKTETNLLSLGQLTVNGEASVYSPPGTGKINLSGVTIPDDARLTWHKTGTNSTLKDSTGNYFGSAKAYQVLTFNPTIKEAEKLTPFNFMGKEDSTGKTFVGDSDTSPTTSTVNGYGIMIPGTVIDYKVETPIANGKGAISHNVTIGLNPVYEVIGTEGPNTPVQSGRMIIPNTTANQGKSLEFYFKPEQSNQSWIYDLSVTSTKVDKSLDVHYGEQPTADPLKWQVADLEYSYTVAVSFSNKAEVEAINAIISEAEAALADPTTITTYQKAVGRPFLTSSLEGDTAMMAAIRAGVPTGQVSQKYIITYRADDKNMTTPNAKEISVNLVVMKEGAEIAKSRQHGIYAKDGTIILGQAKVLTLAELNQLTEATTVYADGRANQIPALPADTITTINGTTSATVKQLDYVNLLNSETVTKSVNLAITGDISLSQRPEVIDFGTLVTNGEEQTLWGKKDQDVVVSDSRGDGLDWMLTVAESTPLKSSEGHDLAGLLYYEDGLGTKTKISTAGVPVVTANNGLYGTTYHKDYNATNDWVTQTKGIQLTVPADKQFEGTYAGELTWTVTYSP</sequence>
<evidence type="ECO:0000256" key="1">
    <source>
        <dbReference type="SAM" id="MobiDB-lite"/>
    </source>
</evidence>
<accession>A0A940P233</accession>
<dbReference type="EMBL" id="JAEEGA010000002">
    <property type="protein sequence ID" value="MBP1040039.1"/>
    <property type="molecule type" value="Genomic_DNA"/>
</dbReference>
<keyword evidence="2" id="KW-0732">Signal</keyword>
<feature type="region of interest" description="Disordered" evidence="1">
    <location>
        <begin position="526"/>
        <end position="561"/>
    </location>
</feature>
<dbReference type="Proteomes" id="UP000674938">
    <property type="component" value="Unassembled WGS sequence"/>
</dbReference>
<keyword evidence="4" id="KW-1185">Reference proteome</keyword>
<feature type="compositionally biased region" description="Polar residues" evidence="1">
    <location>
        <begin position="539"/>
        <end position="561"/>
    </location>
</feature>
<dbReference type="RefSeq" id="WP_209524937.1">
    <property type="nucleotide sequence ID" value="NZ_JAEEGA010000002.1"/>
</dbReference>
<reference evidence="3" key="1">
    <citation type="submission" date="2020-12" db="EMBL/GenBank/DDBJ databases">
        <title>Vagococcus allomyrinae sp. nov. and Enterococcus lavae sp. nov., isolated from the larvae of Allomyrina dichotoma.</title>
        <authorList>
            <person name="Lee S.D."/>
        </authorList>
    </citation>
    <scope>NUCLEOTIDE SEQUENCE</scope>
    <source>
        <strain evidence="3">BWB3-3</strain>
    </source>
</reference>
<name>A0A940P233_9ENTE</name>
<evidence type="ECO:0000313" key="4">
    <source>
        <dbReference type="Proteomes" id="UP000674938"/>
    </source>
</evidence>
<proteinExistence type="predicted"/>
<organism evidence="3 4">
    <name type="scientific">Vagococcus allomyrinae</name>
    <dbReference type="NCBI Taxonomy" id="2794353"/>
    <lineage>
        <taxon>Bacteria</taxon>
        <taxon>Bacillati</taxon>
        <taxon>Bacillota</taxon>
        <taxon>Bacilli</taxon>
        <taxon>Lactobacillales</taxon>
        <taxon>Enterococcaceae</taxon>
        <taxon>Vagococcus</taxon>
    </lineage>
</organism>
<feature type="chain" id="PRO_5038821431" description="WxL domain-containing protein" evidence="2">
    <location>
        <begin position="24"/>
        <end position="1623"/>
    </location>
</feature>